<evidence type="ECO:0000313" key="2">
    <source>
        <dbReference type="Proteomes" id="UP000013006"/>
    </source>
</evidence>
<dbReference type="Proteomes" id="UP000013006">
    <property type="component" value="Chromosome"/>
</dbReference>
<dbReference type="EMBL" id="CP003928">
    <property type="protein sequence ID" value="AGJ61674.1"/>
    <property type="molecule type" value="Genomic_DNA"/>
</dbReference>
<dbReference type="HOGENOM" id="CLU_1850668_0_0_2"/>
<accession>M9U3T3</accession>
<dbReference type="KEGG" id="sic:SiL_0195"/>
<evidence type="ECO:0000313" key="1">
    <source>
        <dbReference type="EMBL" id="AGJ61674.1"/>
    </source>
</evidence>
<proteinExistence type="predicted"/>
<reference evidence="1 2" key="1">
    <citation type="journal article" date="2013" name="Open Biol.">
        <title>Genomics and genetics of Sulfolobus islandicus LAL14/1, a model hyperthermophilic archaeon.</title>
        <authorList>
            <person name="Jaubert C."/>
            <person name="Danioux C."/>
            <person name="Oberto J."/>
            <person name="Cortez D."/>
            <person name="Bize A."/>
            <person name="Krupovic M."/>
            <person name="She Q."/>
            <person name="Forterre P."/>
            <person name="Prangishvili D."/>
            <person name="Sezonov G."/>
        </authorList>
    </citation>
    <scope>NUCLEOTIDE SEQUENCE [LARGE SCALE GENOMIC DNA]</scope>
    <source>
        <strain evidence="1">LAL14/1</strain>
    </source>
</reference>
<protein>
    <recommendedName>
        <fullName evidence="3">HEPN domain-containing protein</fullName>
    </recommendedName>
</protein>
<name>M9U3T3_SACIS</name>
<evidence type="ECO:0008006" key="3">
    <source>
        <dbReference type="Google" id="ProtNLM"/>
    </source>
</evidence>
<dbReference type="AlphaFoldDB" id="M9U3T3"/>
<gene>
    <name evidence="1" type="ORF">SiL_0195</name>
</gene>
<organism>
    <name type="scientific">Saccharolobus islandicus LAL14/1</name>
    <dbReference type="NCBI Taxonomy" id="1241935"/>
    <lineage>
        <taxon>Archaea</taxon>
        <taxon>Thermoproteota</taxon>
        <taxon>Thermoprotei</taxon>
        <taxon>Sulfolobales</taxon>
        <taxon>Sulfolobaceae</taxon>
        <taxon>Saccharolobus</taxon>
    </lineage>
</organism>
<sequence length="142" mass="16834">MEKYYTLQRMRKMDKSLVAAEYLLRARRTLKEAQIAFEDGDLYYTVVRSLDTIENLARVLLALKDIFRYELLWNTTIMLNDESNIEKKLRDLELKLIPITLINESSLKTPTVIIRNKEAEMLVDEITKILEEVEGIYDEYHD</sequence>